<dbReference type="Gene3D" id="1.10.510.10">
    <property type="entry name" value="Transferase(Phosphotransferase) domain 1"/>
    <property type="match status" value="1"/>
</dbReference>
<feature type="region of interest" description="Disordered" evidence="7">
    <location>
        <begin position="72"/>
        <end position="96"/>
    </location>
</feature>
<dbReference type="PANTHER" id="PTHR43289:SF6">
    <property type="entry name" value="SERINE_THREONINE-PROTEIN KINASE NEKL-3"/>
    <property type="match status" value="1"/>
</dbReference>
<dbReference type="Pfam" id="PF00069">
    <property type="entry name" value="Pkinase"/>
    <property type="match status" value="1"/>
</dbReference>
<gene>
    <name evidence="9" type="ORF">QTN89_24660</name>
</gene>
<dbReference type="SMART" id="SM00220">
    <property type="entry name" value="S_TKc"/>
    <property type="match status" value="1"/>
</dbReference>
<dbReference type="PROSITE" id="PS50011">
    <property type="entry name" value="PROTEIN_KINASE_DOM"/>
    <property type="match status" value="1"/>
</dbReference>
<organism evidence="9 10">
    <name type="scientific">Roseiconus lacunae</name>
    <dbReference type="NCBI Taxonomy" id="2605694"/>
    <lineage>
        <taxon>Bacteria</taxon>
        <taxon>Pseudomonadati</taxon>
        <taxon>Planctomycetota</taxon>
        <taxon>Planctomycetia</taxon>
        <taxon>Pirellulales</taxon>
        <taxon>Pirellulaceae</taxon>
        <taxon>Roseiconus</taxon>
    </lineage>
</organism>
<dbReference type="RefSeq" id="WP_289166553.1">
    <property type="nucleotide sequence ID" value="NZ_JASZZN010000024.1"/>
</dbReference>
<evidence type="ECO:0000313" key="9">
    <source>
        <dbReference type="EMBL" id="MDM4018668.1"/>
    </source>
</evidence>
<dbReference type="SUPFAM" id="SSF56112">
    <property type="entry name" value="Protein kinase-like (PK-like)"/>
    <property type="match status" value="1"/>
</dbReference>
<dbReference type="SUPFAM" id="SSF50998">
    <property type="entry name" value="Quinoprotein alcohol dehydrogenase-like"/>
    <property type="match status" value="1"/>
</dbReference>
<evidence type="ECO:0000259" key="8">
    <source>
        <dbReference type="PROSITE" id="PS50011"/>
    </source>
</evidence>
<dbReference type="InterPro" id="IPR015943">
    <property type="entry name" value="WD40/YVTN_repeat-like_dom_sf"/>
</dbReference>
<keyword evidence="10" id="KW-1185">Reference proteome</keyword>
<dbReference type="CDD" id="cd14014">
    <property type="entry name" value="STKc_PknB_like"/>
    <property type="match status" value="1"/>
</dbReference>
<dbReference type="InterPro" id="IPR001680">
    <property type="entry name" value="WD40_rpt"/>
</dbReference>
<dbReference type="EMBL" id="JASZZN010000024">
    <property type="protein sequence ID" value="MDM4018668.1"/>
    <property type="molecule type" value="Genomic_DNA"/>
</dbReference>
<evidence type="ECO:0000256" key="2">
    <source>
        <dbReference type="ARBA" id="ARBA00022741"/>
    </source>
</evidence>
<dbReference type="PROSITE" id="PS00108">
    <property type="entry name" value="PROTEIN_KINASE_ST"/>
    <property type="match status" value="1"/>
</dbReference>
<comment type="caution">
    <text evidence="9">The sequence shown here is derived from an EMBL/GenBank/DDBJ whole genome shotgun (WGS) entry which is preliminary data.</text>
</comment>
<dbReference type="InterPro" id="IPR008271">
    <property type="entry name" value="Ser/Thr_kinase_AS"/>
</dbReference>
<keyword evidence="1" id="KW-0808">Transferase</keyword>
<feature type="domain" description="Protein kinase" evidence="8">
    <location>
        <begin position="115"/>
        <end position="410"/>
    </location>
</feature>
<feature type="repeat" description="WD" evidence="5">
    <location>
        <begin position="1074"/>
        <end position="1100"/>
    </location>
</feature>
<dbReference type="GO" id="GO:0016301">
    <property type="term" value="F:kinase activity"/>
    <property type="evidence" value="ECO:0007669"/>
    <property type="project" value="UniProtKB-KW"/>
</dbReference>
<dbReference type="SMART" id="SM00320">
    <property type="entry name" value="WD40"/>
    <property type="match status" value="4"/>
</dbReference>
<dbReference type="PANTHER" id="PTHR43289">
    <property type="entry name" value="MITOGEN-ACTIVATED PROTEIN KINASE KINASE KINASE 20-RELATED"/>
    <property type="match status" value="1"/>
</dbReference>
<sequence length="1148" mass="127248">MNLSSRDQGLTAREVYCRAVEEPRVERQAKLVEQLCAGRVDLQERVERLLKARENADDGLLAHVVGAWEESDTALKPRPHASTRPGNADSKTDANVIPGSPPIGARHTGQSIGPYQLQEILGEGGMGTVYRALQEAPIKREVALKIIKPELYTDEAVARFARERQSMALMEHPNIVRVFDGGEAQDGSHYLVMELIRGVPLDEYCQSKQLSIVDRLNIFVDLCRAIEHAHAKNVIHRDLKPRNILVAMMEGRPVLKVIDFGIAKSFGGQLDSQLDQTRTGQVLGTPLYQAPEQLIGNPQAIDARCDVYALGVILYKLLTDSKPIGRDVIVNAGVDGLMEKLHYQDYATPSKRVRTRENPERPHQPKPVLLDLPKNRQRALDWITLKALQAKPEDRYQSVKEMLGDVTRFLNHEPIATGPPQPFGSLRKWFYRQSAVVFACVCLVALLAYSLLQSASQTHSASRPTVEAGETANDMAAIWRETSQLQSALAAFRELDYTALQSILAEMKPNPKGTAIKPGPAVEFEQPSSLNLTKLLSDAASPTATGQLSNSSDIQAADYSPQSGRLLVATKSGEIRLYQREGGEFSSKATVVGTHPGRVDAVAISPDGQRAVSGTESIWFWDLEQGEVQTQGPHLDAGIESIVWSPDGQFVAAGSRYAMAWVGDKAGRELFRIPNNHRHESLLFSNDSKSLFVPTREGIDEYQIPTGKRLRTIDVGPLENVRVMTLAGSERRHLVVADRFEESASVIELGGGTRVGTLPFEGRYPQCMRVTGDGMTVAALFPEGRCSIMRLAETTQGTVELRRKTDFPIFEPRSLEDDERLDLHWIDPEQTLCTVGASLPSKLWGWADFQAMQIKKPPMILWDLAPGSDDELVFFPHNSHRQGDRAYYVGLRGRTDRPSGEKLSQPTGAFSRCSRDRLIASLGESFVEIVDLANGQILAKIECDGLHPKRELSLSKDGTAVAAFAGGVANVWVTRDRWKTWSHHQVEGVDFDTIIEVTDRGQSLLLNVGRVVQEIDVVTGKSVRRYDDQWDASPWKLEIDDVYGRVIIGKRGVLTILERKSGKTLHQFRIDSEVTSILSDPSPSYLITGHRDGTIRAWHLVSFQPLGALFQPTTRVGQISRLETFPDRNRILAVARENNQAIPIIVGN</sequence>
<evidence type="ECO:0000256" key="1">
    <source>
        <dbReference type="ARBA" id="ARBA00022679"/>
    </source>
</evidence>
<dbReference type="Gene3D" id="2.130.10.10">
    <property type="entry name" value="YVTN repeat-like/Quinoprotein amine dehydrogenase"/>
    <property type="match status" value="3"/>
</dbReference>
<dbReference type="InterPro" id="IPR017441">
    <property type="entry name" value="Protein_kinase_ATP_BS"/>
</dbReference>
<evidence type="ECO:0000256" key="5">
    <source>
        <dbReference type="PROSITE-ProRule" id="PRU00221"/>
    </source>
</evidence>
<keyword evidence="5" id="KW-0853">WD repeat</keyword>
<keyword evidence="2 6" id="KW-0547">Nucleotide-binding</keyword>
<dbReference type="InterPro" id="IPR036322">
    <property type="entry name" value="WD40_repeat_dom_sf"/>
</dbReference>
<keyword evidence="4 6" id="KW-0067">ATP-binding</keyword>
<proteinExistence type="predicted"/>
<reference evidence="9 10" key="1">
    <citation type="submission" date="2023-06" db="EMBL/GenBank/DDBJ databases">
        <title>Roseiconus lacunae JC819 isolated from Gulf of Mannar region, Tamil Nadu.</title>
        <authorList>
            <person name="Pk S."/>
            <person name="Ch S."/>
            <person name="Ch V.R."/>
        </authorList>
    </citation>
    <scope>NUCLEOTIDE SEQUENCE [LARGE SCALE GENOMIC DNA]</scope>
    <source>
        <strain evidence="9 10">JC819</strain>
    </source>
</reference>
<accession>A0ABT7PQR9</accession>
<dbReference type="PROSITE" id="PS50082">
    <property type="entry name" value="WD_REPEATS_2"/>
    <property type="match status" value="1"/>
</dbReference>
<name>A0ABT7PQR9_9BACT</name>
<protein>
    <submittedName>
        <fullName evidence="9">Protein kinase</fullName>
    </submittedName>
</protein>
<dbReference type="Gene3D" id="3.30.200.20">
    <property type="entry name" value="Phosphorylase Kinase, domain 1"/>
    <property type="match status" value="1"/>
</dbReference>
<evidence type="ECO:0000256" key="6">
    <source>
        <dbReference type="PROSITE-ProRule" id="PRU10141"/>
    </source>
</evidence>
<keyword evidence="3 9" id="KW-0418">Kinase</keyword>
<evidence type="ECO:0000256" key="7">
    <source>
        <dbReference type="SAM" id="MobiDB-lite"/>
    </source>
</evidence>
<dbReference type="PROSITE" id="PS00107">
    <property type="entry name" value="PROTEIN_KINASE_ATP"/>
    <property type="match status" value="1"/>
</dbReference>
<evidence type="ECO:0000256" key="3">
    <source>
        <dbReference type="ARBA" id="ARBA00022777"/>
    </source>
</evidence>
<dbReference type="Pfam" id="PF00400">
    <property type="entry name" value="WD40"/>
    <property type="match status" value="2"/>
</dbReference>
<evidence type="ECO:0000256" key="4">
    <source>
        <dbReference type="ARBA" id="ARBA00022840"/>
    </source>
</evidence>
<dbReference type="InterPro" id="IPR011047">
    <property type="entry name" value="Quinoprotein_ADH-like_sf"/>
</dbReference>
<dbReference type="SUPFAM" id="SSF50978">
    <property type="entry name" value="WD40 repeat-like"/>
    <property type="match status" value="1"/>
</dbReference>
<dbReference type="InterPro" id="IPR011009">
    <property type="entry name" value="Kinase-like_dom_sf"/>
</dbReference>
<dbReference type="Proteomes" id="UP001239462">
    <property type="component" value="Unassembled WGS sequence"/>
</dbReference>
<evidence type="ECO:0000313" key="10">
    <source>
        <dbReference type="Proteomes" id="UP001239462"/>
    </source>
</evidence>
<dbReference type="InterPro" id="IPR000719">
    <property type="entry name" value="Prot_kinase_dom"/>
</dbReference>
<feature type="binding site" evidence="6">
    <location>
        <position position="145"/>
    </location>
    <ligand>
        <name>ATP</name>
        <dbReference type="ChEBI" id="CHEBI:30616"/>
    </ligand>
</feature>